<dbReference type="InterPro" id="IPR027417">
    <property type="entry name" value="P-loop_NTPase"/>
</dbReference>
<evidence type="ECO:0000259" key="3">
    <source>
        <dbReference type="Pfam" id="PF00685"/>
    </source>
</evidence>
<dbReference type="Gene3D" id="3.40.50.300">
    <property type="entry name" value="P-loop containing nucleotide triphosphate hydrolases"/>
    <property type="match status" value="1"/>
</dbReference>
<evidence type="ECO:0000313" key="4">
    <source>
        <dbReference type="EMBL" id="OWF44954.1"/>
    </source>
</evidence>
<name>A0A210Q896_MIZYE</name>
<comment type="caution">
    <text evidence="4">The sequence shown here is derived from an EMBL/GenBank/DDBJ whole genome shotgun (WGS) entry which is preliminary data.</text>
</comment>
<evidence type="ECO:0000313" key="5">
    <source>
        <dbReference type="Proteomes" id="UP000242188"/>
    </source>
</evidence>
<gene>
    <name evidence="4" type="ORF">KP79_PYT18111</name>
</gene>
<feature type="domain" description="Sulfotransferase" evidence="3">
    <location>
        <begin position="67"/>
        <end position="307"/>
    </location>
</feature>
<dbReference type="SUPFAM" id="SSF52540">
    <property type="entry name" value="P-loop containing nucleoside triphosphate hydrolases"/>
    <property type="match status" value="1"/>
</dbReference>
<accession>A0A210Q896</accession>
<proteinExistence type="inferred from homology"/>
<dbReference type="GO" id="GO:0008146">
    <property type="term" value="F:sulfotransferase activity"/>
    <property type="evidence" value="ECO:0007669"/>
    <property type="project" value="InterPro"/>
</dbReference>
<dbReference type="PANTHER" id="PTHR11783">
    <property type="entry name" value="SULFOTRANSFERASE SULT"/>
    <property type="match status" value="1"/>
</dbReference>
<organism evidence="4 5">
    <name type="scientific">Mizuhopecten yessoensis</name>
    <name type="common">Japanese scallop</name>
    <name type="synonym">Patinopecten yessoensis</name>
    <dbReference type="NCBI Taxonomy" id="6573"/>
    <lineage>
        <taxon>Eukaryota</taxon>
        <taxon>Metazoa</taxon>
        <taxon>Spiralia</taxon>
        <taxon>Lophotrochozoa</taxon>
        <taxon>Mollusca</taxon>
        <taxon>Bivalvia</taxon>
        <taxon>Autobranchia</taxon>
        <taxon>Pteriomorphia</taxon>
        <taxon>Pectinida</taxon>
        <taxon>Pectinoidea</taxon>
        <taxon>Pectinidae</taxon>
        <taxon>Mizuhopecten</taxon>
    </lineage>
</organism>
<dbReference type="Proteomes" id="UP000242188">
    <property type="component" value="Unassembled WGS sequence"/>
</dbReference>
<protein>
    <submittedName>
        <fullName evidence="4">Sulfotransferase family cytosolic 1B member 1</fullName>
    </submittedName>
</protein>
<comment type="similarity">
    <text evidence="1">Belongs to the sulfotransferase 1 family.</text>
</comment>
<keyword evidence="2 4" id="KW-0808">Transferase</keyword>
<evidence type="ECO:0000256" key="1">
    <source>
        <dbReference type="ARBA" id="ARBA00005771"/>
    </source>
</evidence>
<evidence type="ECO:0000256" key="2">
    <source>
        <dbReference type="ARBA" id="ARBA00022679"/>
    </source>
</evidence>
<dbReference type="OrthoDB" id="6341251at2759"/>
<dbReference type="EMBL" id="NEDP02004646">
    <property type="protein sequence ID" value="OWF44954.1"/>
    <property type="molecule type" value="Genomic_DNA"/>
</dbReference>
<dbReference type="Pfam" id="PF00685">
    <property type="entry name" value="Sulfotransfer_1"/>
    <property type="match status" value="1"/>
</dbReference>
<dbReference type="AlphaFoldDB" id="A0A210Q896"/>
<reference evidence="4 5" key="1">
    <citation type="journal article" date="2017" name="Nat. Ecol. Evol.">
        <title>Scallop genome provides insights into evolution of bilaterian karyotype and development.</title>
        <authorList>
            <person name="Wang S."/>
            <person name="Zhang J."/>
            <person name="Jiao W."/>
            <person name="Li J."/>
            <person name="Xun X."/>
            <person name="Sun Y."/>
            <person name="Guo X."/>
            <person name="Huan P."/>
            <person name="Dong B."/>
            <person name="Zhang L."/>
            <person name="Hu X."/>
            <person name="Sun X."/>
            <person name="Wang J."/>
            <person name="Zhao C."/>
            <person name="Wang Y."/>
            <person name="Wang D."/>
            <person name="Huang X."/>
            <person name="Wang R."/>
            <person name="Lv J."/>
            <person name="Li Y."/>
            <person name="Zhang Z."/>
            <person name="Liu B."/>
            <person name="Lu W."/>
            <person name="Hui Y."/>
            <person name="Liang J."/>
            <person name="Zhou Z."/>
            <person name="Hou R."/>
            <person name="Li X."/>
            <person name="Liu Y."/>
            <person name="Li H."/>
            <person name="Ning X."/>
            <person name="Lin Y."/>
            <person name="Zhao L."/>
            <person name="Xing Q."/>
            <person name="Dou J."/>
            <person name="Li Y."/>
            <person name="Mao J."/>
            <person name="Guo H."/>
            <person name="Dou H."/>
            <person name="Li T."/>
            <person name="Mu C."/>
            <person name="Jiang W."/>
            <person name="Fu Q."/>
            <person name="Fu X."/>
            <person name="Miao Y."/>
            <person name="Liu J."/>
            <person name="Yu Q."/>
            <person name="Li R."/>
            <person name="Liao H."/>
            <person name="Li X."/>
            <person name="Kong Y."/>
            <person name="Jiang Z."/>
            <person name="Chourrout D."/>
            <person name="Li R."/>
            <person name="Bao Z."/>
        </authorList>
    </citation>
    <scope>NUCLEOTIDE SEQUENCE [LARGE SCALE GENOMIC DNA]</scope>
    <source>
        <strain evidence="4 5">PY_sf001</strain>
    </source>
</reference>
<sequence>MADKDDVYKADEIKDGDVTRYTDDAGNTIEYVEHDGLHQPLYELKIGAVPDFRANIKRIQGMPCRESDVFICAYPKAGTHWVWEITRMLVKGTTEYEKESKETVTTEFHLPEEFEAIPSPRVFNTHLPFRHLPKGIVKKRCKMIFIQRNPKDVAVSFYNHTKNFDYLFYNGDWDHYLKLFLSEKIFYQGWFQYTSEWETVMTDNSHIDFLKLYYEDLTKDPLSEIAKIGTFLDVEFDDKFVAAIAEKCSFKNLKTANVSKEYTFSNNQQIDVGLMFRKGKVGDWKNWFTVAQSEEFDTVYRNKMKDSKFQYSYSVA</sequence>
<dbReference type="InterPro" id="IPR000863">
    <property type="entry name" value="Sulfotransferase_dom"/>
</dbReference>
<keyword evidence="5" id="KW-1185">Reference proteome</keyword>